<dbReference type="GO" id="GO:0039536">
    <property type="term" value="P:negative regulation of RIG-I signaling pathway"/>
    <property type="evidence" value="ECO:0007669"/>
    <property type="project" value="TreeGrafter"/>
</dbReference>
<dbReference type="Gene3D" id="2.170.150.30">
    <property type="entry name" value="RIG-I-like receptor, C-terminal regulatory domain"/>
    <property type="match status" value="1"/>
</dbReference>
<dbReference type="GO" id="GO:0003727">
    <property type="term" value="F:single-stranded RNA binding"/>
    <property type="evidence" value="ECO:0007669"/>
    <property type="project" value="TreeGrafter"/>
</dbReference>
<dbReference type="GO" id="GO:0005737">
    <property type="term" value="C:cytoplasm"/>
    <property type="evidence" value="ECO:0007669"/>
    <property type="project" value="TreeGrafter"/>
</dbReference>
<proteinExistence type="predicted"/>
<organism evidence="2 3">
    <name type="scientific">Microcaecilia unicolor</name>
    <dbReference type="NCBI Taxonomy" id="1415580"/>
    <lineage>
        <taxon>Eukaryota</taxon>
        <taxon>Metazoa</taxon>
        <taxon>Chordata</taxon>
        <taxon>Craniata</taxon>
        <taxon>Vertebrata</taxon>
        <taxon>Euteleostomi</taxon>
        <taxon>Amphibia</taxon>
        <taxon>Gymnophiona</taxon>
        <taxon>Siphonopidae</taxon>
        <taxon>Microcaecilia</taxon>
    </lineage>
</organism>
<dbReference type="PROSITE" id="PS51789">
    <property type="entry name" value="RLR_CTR"/>
    <property type="match status" value="1"/>
</dbReference>
<dbReference type="InterPro" id="IPR051363">
    <property type="entry name" value="RLR_Helicase"/>
</dbReference>
<dbReference type="RefSeq" id="XP_030076356.1">
    <property type="nucleotide sequence ID" value="XM_030220496.1"/>
</dbReference>
<dbReference type="Gene3D" id="3.40.50.300">
    <property type="entry name" value="P-loop containing nucleotide triphosphate hydrolases"/>
    <property type="match status" value="2"/>
</dbReference>
<dbReference type="AlphaFoldDB" id="A0A6P7ZM36"/>
<dbReference type="KEGG" id="muo:115481409"/>
<keyword evidence="3" id="KW-0378">Hydrolase</keyword>
<dbReference type="InterPro" id="IPR021673">
    <property type="entry name" value="RLR_CTR"/>
</dbReference>
<gene>
    <name evidence="3" type="primary">LOC115481409</name>
</gene>
<accession>A0A6P7ZM36</accession>
<dbReference type="GO" id="GO:0002753">
    <property type="term" value="P:cytoplasmic pattern recognition receptor signaling pathway"/>
    <property type="evidence" value="ECO:0007669"/>
    <property type="project" value="TreeGrafter"/>
</dbReference>
<dbReference type="Pfam" id="PF11648">
    <property type="entry name" value="RIG-I_C-RD"/>
    <property type="match status" value="1"/>
</dbReference>
<keyword evidence="3" id="KW-0547">Nucleotide-binding</keyword>
<evidence type="ECO:0000313" key="2">
    <source>
        <dbReference type="Proteomes" id="UP000515156"/>
    </source>
</evidence>
<dbReference type="GeneID" id="115481409"/>
<protein>
    <submittedName>
        <fullName evidence="3">Probable ATP-dependent RNA helicase DHX58</fullName>
    </submittedName>
</protein>
<dbReference type="GO" id="GO:0008270">
    <property type="term" value="F:zinc ion binding"/>
    <property type="evidence" value="ECO:0007669"/>
    <property type="project" value="TreeGrafter"/>
</dbReference>
<keyword evidence="3" id="KW-0347">Helicase</keyword>
<evidence type="ECO:0000313" key="3">
    <source>
        <dbReference type="RefSeq" id="XP_030076356.1"/>
    </source>
</evidence>
<keyword evidence="2" id="KW-1185">Reference proteome</keyword>
<dbReference type="PANTHER" id="PTHR14074">
    <property type="entry name" value="HELICASE WITH DEATH DOMAIN-RELATED"/>
    <property type="match status" value="1"/>
</dbReference>
<dbReference type="OrthoDB" id="416741at2759"/>
<reference evidence="3" key="1">
    <citation type="submission" date="2025-08" db="UniProtKB">
        <authorList>
            <consortium name="RefSeq"/>
        </authorList>
    </citation>
    <scope>IDENTIFICATION</scope>
</reference>
<dbReference type="InterPro" id="IPR038557">
    <property type="entry name" value="RLR_C_sf"/>
</dbReference>
<evidence type="ECO:0000259" key="1">
    <source>
        <dbReference type="PROSITE" id="PS51789"/>
    </source>
</evidence>
<dbReference type="GO" id="GO:0004386">
    <property type="term" value="F:helicase activity"/>
    <property type="evidence" value="ECO:0007669"/>
    <property type="project" value="UniProtKB-KW"/>
</dbReference>
<dbReference type="Proteomes" id="UP000515156">
    <property type="component" value="Chromosome 12"/>
</dbReference>
<sequence>MTNEISMVQARGRARAEDSVYSVLAKSGSKEVKRENTNESLEELMKRAIEEVQRMPEAEYRQKGMDLRTTEGVYHISESERGTTGMQEAEVSSRRSVLYCRNCNVAVCYGSDLRTIEKTHHVNINPDFKTYYKVSAPIPLAKKMEDWIPGGEISCRCGQKWGMEMIYKAVSLPNIAVKNFVVKTPEGTRTFKKWKDAPFPTEDFDYIECCYLQFPDLEVK</sequence>
<dbReference type="InParanoid" id="A0A6P7ZM36"/>
<name>A0A6P7ZM36_9AMPH</name>
<dbReference type="PANTHER" id="PTHR14074:SF7">
    <property type="entry name" value="ATP-DEPENDENT RNA HELICASE DHX58"/>
    <property type="match status" value="1"/>
</dbReference>
<dbReference type="GO" id="GO:0140374">
    <property type="term" value="P:antiviral innate immune response"/>
    <property type="evidence" value="ECO:0007669"/>
    <property type="project" value="TreeGrafter"/>
</dbReference>
<dbReference type="GO" id="GO:0003725">
    <property type="term" value="F:double-stranded RNA binding"/>
    <property type="evidence" value="ECO:0007669"/>
    <property type="project" value="TreeGrafter"/>
</dbReference>
<dbReference type="InterPro" id="IPR027417">
    <property type="entry name" value="P-loop_NTPase"/>
</dbReference>
<feature type="domain" description="RLR CTR" evidence="1">
    <location>
        <begin position="86"/>
        <end position="211"/>
    </location>
</feature>
<keyword evidence="3" id="KW-0067">ATP-binding</keyword>